<comment type="caution">
    <text evidence="3">The sequence shown here is derived from an EMBL/GenBank/DDBJ whole genome shotgun (WGS) entry which is preliminary data.</text>
</comment>
<dbReference type="Proteomes" id="UP000070299">
    <property type="component" value="Unassembled WGS sequence"/>
</dbReference>
<dbReference type="PANTHER" id="PTHR38834:SF3">
    <property type="entry name" value="SOLUTE-BINDING PROTEIN FAMILY 3_N-TERMINAL DOMAIN-CONTAINING PROTEIN"/>
    <property type="match status" value="1"/>
</dbReference>
<evidence type="ECO:0000313" key="3">
    <source>
        <dbReference type="EMBL" id="KXI26860.1"/>
    </source>
</evidence>
<dbReference type="STRING" id="1799789.AX660_03590"/>
<keyword evidence="1" id="KW-0732">Signal</keyword>
<evidence type="ECO:0000256" key="1">
    <source>
        <dbReference type="SAM" id="SignalP"/>
    </source>
</evidence>
<reference evidence="4" key="1">
    <citation type="submission" date="2016-02" db="EMBL/GenBank/DDBJ databases">
        <authorList>
            <person name="Schultz-Johansen M."/>
            <person name="Glaring M.A."/>
            <person name="Bech P.K."/>
            <person name="Stougaard P."/>
        </authorList>
    </citation>
    <scope>NUCLEOTIDE SEQUENCE [LARGE SCALE GENOMIC DNA]</scope>
    <source>
        <strain evidence="4">S66</strain>
    </source>
</reference>
<dbReference type="AlphaFoldDB" id="A0A148KKQ1"/>
<evidence type="ECO:0000259" key="2">
    <source>
        <dbReference type="Pfam" id="PF00497"/>
    </source>
</evidence>
<dbReference type="Gene3D" id="3.40.190.10">
    <property type="entry name" value="Periplasmic binding protein-like II"/>
    <property type="match status" value="2"/>
</dbReference>
<dbReference type="SUPFAM" id="SSF53850">
    <property type="entry name" value="Periplasmic binding protein-like II"/>
    <property type="match status" value="1"/>
</dbReference>
<feature type="domain" description="Solute-binding protein family 3/N-terminal" evidence="2">
    <location>
        <begin position="30"/>
        <end position="242"/>
    </location>
</feature>
<name>A0A148KKQ1_9ALTE</name>
<dbReference type="OrthoDB" id="8587856at2"/>
<organism evidence="3 4">
    <name type="scientific">Paraglaciecola hydrolytica</name>
    <dbReference type="NCBI Taxonomy" id="1799789"/>
    <lineage>
        <taxon>Bacteria</taxon>
        <taxon>Pseudomonadati</taxon>
        <taxon>Pseudomonadota</taxon>
        <taxon>Gammaproteobacteria</taxon>
        <taxon>Alteromonadales</taxon>
        <taxon>Alteromonadaceae</taxon>
        <taxon>Paraglaciecola</taxon>
    </lineage>
</organism>
<dbReference type="Pfam" id="PF00497">
    <property type="entry name" value="SBP_bac_3"/>
    <property type="match status" value="1"/>
</dbReference>
<dbReference type="PANTHER" id="PTHR38834">
    <property type="entry name" value="PERIPLASMIC SUBSTRATE BINDING PROTEIN FAMILY 3"/>
    <property type="match status" value="1"/>
</dbReference>
<accession>A0A148KKQ1</accession>
<keyword evidence="4" id="KW-1185">Reference proteome</keyword>
<dbReference type="RefSeq" id="WP_157884373.1">
    <property type="nucleotide sequence ID" value="NZ_LSNE01000020.1"/>
</dbReference>
<evidence type="ECO:0000313" key="4">
    <source>
        <dbReference type="Proteomes" id="UP000070299"/>
    </source>
</evidence>
<feature type="signal peptide" evidence="1">
    <location>
        <begin position="1"/>
        <end position="18"/>
    </location>
</feature>
<protein>
    <recommendedName>
        <fullName evidence="2">Solute-binding protein family 3/N-terminal domain-containing protein</fullName>
    </recommendedName>
</protein>
<sequence>MIKTFVMLLLLCVGQVNAEQPKLWVLTNLEPPFSQQNERGQFEGIIVDITNGILGEAGIDQQILAAPWERVFKEAASKANVMTVGVARIIEREDQFIWLTPLTSAIVGVFSLDAPKQPIGQLSELNLTDSIGVLDGDYRLTLLQQAGATNIVILNSWLEGTEKLLDGKISNLFLSTIGIQLMCKKLQRDCHHVKRILTYEQITAYVALSKGTDSITIARLTKAAASYKNSQAFKQTTQKWISQYEQQNGLQMHLDKGVINLWAKD</sequence>
<feature type="chain" id="PRO_5007550131" description="Solute-binding protein family 3/N-terminal domain-containing protein" evidence="1">
    <location>
        <begin position="19"/>
        <end position="265"/>
    </location>
</feature>
<gene>
    <name evidence="3" type="ORF">AX660_03590</name>
</gene>
<dbReference type="InterPro" id="IPR001638">
    <property type="entry name" value="Solute-binding_3/MltF_N"/>
</dbReference>
<dbReference type="EMBL" id="LSNE01000020">
    <property type="protein sequence ID" value="KXI26860.1"/>
    <property type="molecule type" value="Genomic_DNA"/>
</dbReference>
<proteinExistence type="predicted"/>